<proteinExistence type="predicted"/>
<dbReference type="AlphaFoldDB" id="A0A9P6M3W6"/>
<evidence type="ECO:0000313" key="2">
    <source>
        <dbReference type="Proteomes" id="UP000738359"/>
    </source>
</evidence>
<dbReference type="OrthoDB" id="2405020at2759"/>
<keyword evidence="2" id="KW-1185">Reference proteome</keyword>
<dbReference type="InterPro" id="IPR032675">
    <property type="entry name" value="LRR_dom_sf"/>
</dbReference>
<dbReference type="EMBL" id="JAAAHY010000370">
    <property type="protein sequence ID" value="KAF9964397.1"/>
    <property type="molecule type" value="Genomic_DNA"/>
</dbReference>
<dbReference type="Proteomes" id="UP000738359">
    <property type="component" value="Unassembled WGS sequence"/>
</dbReference>
<organism evidence="1 2">
    <name type="scientific">Mortierella alpina</name>
    <name type="common">Oleaginous fungus</name>
    <name type="synonym">Mortierella renispora</name>
    <dbReference type="NCBI Taxonomy" id="64518"/>
    <lineage>
        <taxon>Eukaryota</taxon>
        <taxon>Fungi</taxon>
        <taxon>Fungi incertae sedis</taxon>
        <taxon>Mucoromycota</taxon>
        <taxon>Mortierellomycotina</taxon>
        <taxon>Mortierellomycetes</taxon>
        <taxon>Mortierellales</taxon>
        <taxon>Mortierellaceae</taxon>
        <taxon>Mortierella</taxon>
    </lineage>
</organism>
<name>A0A9P6M3W6_MORAP</name>
<dbReference type="SUPFAM" id="SSF52047">
    <property type="entry name" value="RNI-like"/>
    <property type="match status" value="1"/>
</dbReference>
<dbReference type="Gene3D" id="3.80.10.10">
    <property type="entry name" value="Ribonuclease Inhibitor"/>
    <property type="match status" value="1"/>
</dbReference>
<gene>
    <name evidence="1" type="ORF">BGZ70_006539</name>
</gene>
<evidence type="ECO:0008006" key="3">
    <source>
        <dbReference type="Google" id="ProtNLM"/>
    </source>
</evidence>
<evidence type="ECO:0000313" key="1">
    <source>
        <dbReference type="EMBL" id="KAF9964397.1"/>
    </source>
</evidence>
<sequence>MPLTIHSVIDIPELAASIACYLTPADVAHAMATCQAFSNQLEPFLWTNFCSKNVRRAPISLVARNVRHIRTVDFSAREFVQDGIIAVESLEELLKTLAGDIHNQAESHHSIKATSVCGIEQSAVARVAQYPRLRRLSISLSSPKTRWESTLWRYLTTILHNSSGSLTHLQLDIFNQGDVPPQLLQVIPALPRLQHFAINAGLQTESTYMSLLRALLPLPRLRELFCDFPVNIGRYRYTGDNDGDYDNEDNLAEPRGELKAILEEAIAARTCENGSINVKIKTLGFPQRHGAPLIRIIVPLLRSHLVEIEALKIPELFDKRTEKCYENMLRKYCPGLRHLIIAPHDGKVRSFIRGATRLRTVRGCNYSDQMSELAEYHSETLEVLDIRECMDYASADQRSILTSCKQLKRFWIVPDIHRLGDCGLKFGHILDQEWRCRDLRELCLTLERTVDVEAIVLKRHLELPALPPQSLLWTLDSHGRWTGKLNPTTRQELDYVVAAWAAKQVFSQIGRLRSLEILALGASQYVMRKKDDLFISEWDLTLAMGWLAELAGLKNLRHLHLRTDYWSRMGQPEVEFMDAEWPLLGEITFDVTNNDFRDLTDYSSKYSRPPMTVLAWNSRYIRTIELDGWDFRYTRKGIRIYDKAFDEILKAMACGDLDQEKPSHLLGAAKQWITNLDWFNITRGSMATQSRSLW</sequence>
<accession>A0A9P6M3W6</accession>
<reference evidence="1" key="1">
    <citation type="journal article" date="2020" name="Fungal Divers.">
        <title>Resolving the Mortierellaceae phylogeny through synthesis of multi-gene phylogenetics and phylogenomics.</title>
        <authorList>
            <person name="Vandepol N."/>
            <person name="Liber J."/>
            <person name="Desiro A."/>
            <person name="Na H."/>
            <person name="Kennedy M."/>
            <person name="Barry K."/>
            <person name="Grigoriev I.V."/>
            <person name="Miller A.N."/>
            <person name="O'Donnell K."/>
            <person name="Stajich J.E."/>
            <person name="Bonito G."/>
        </authorList>
    </citation>
    <scope>NUCLEOTIDE SEQUENCE</scope>
    <source>
        <strain evidence="1">CK1249</strain>
    </source>
</reference>
<comment type="caution">
    <text evidence="1">The sequence shown here is derived from an EMBL/GenBank/DDBJ whole genome shotgun (WGS) entry which is preliminary data.</text>
</comment>
<protein>
    <recommendedName>
        <fullName evidence="3">F-box domain-containing protein</fullName>
    </recommendedName>
</protein>